<gene>
    <name evidence="1" type="ORF">C1645_828952</name>
</gene>
<dbReference type="Proteomes" id="UP000265703">
    <property type="component" value="Unassembled WGS sequence"/>
</dbReference>
<evidence type="ECO:0000313" key="2">
    <source>
        <dbReference type="Proteomes" id="UP000265703"/>
    </source>
</evidence>
<protein>
    <recommendedName>
        <fullName evidence="3">OTU domain-containing protein</fullName>
    </recommendedName>
</protein>
<reference evidence="1 2" key="1">
    <citation type="submission" date="2018-06" db="EMBL/GenBank/DDBJ databases">
        <title>Comparative genomics reveals the genomic features of Rhizophagus irregularis, R. cerebriforme, R. diaphanum and Gigaspora rosea, and their symbiotic lifestyle signature.</title>
        <authorList>
            <person name="Morin E."/>
            <person name="San Clemente H."/>
            <person name="Chen E.C.H."/>
            <person name="De La Providencia I."/>
            <person name="Hainaut M."/>
            <person name="Kuo A."/>
            <person name="Kohler A."/>
            <person name="Murat C."/>
            <person name="Tang N."/>
            <person name="Roy S."/>
            <person name="Loubradou J."/>
            <person name="Henrissat B."/>
            <person name="Grigoriev I.V."/>
            <person name="Corradi N."/>
            <person name="Roux C."/>
            <person name="Martin F.M."/>
        </authorList>
    </citation>
    <scope>NUCLEOTIDE SEQUENCE [LARGE SCALE GENOMIC DNA]</scope>
    <source>
        <strain evidence="1 2">DAOM 227022</strain>
    </source>
</reference>
<proteinExistence type="predicted"/>
<keyword evidence="2" id="KW-1185">Reference proteome</keyword>
<evidence type="ECO:0000313" key="1">
    <source>
        <dbReference type="EMBL" id="RIA86667.1"/>
    </source>
</evidence>
<evidence type="ECO:0008006" key="3">
    <source>
        <dbReference type="Google" id="ProtNLM"/>
    </source>
</evidence>
<accession>A0A397SRU7</accession>
<comment type="caution">
    <text evidence="1">The sequence shown here is derived from an EMBL/GenBank/DDBJ whole genome shotgun (WGS) entry which is preliminary data.</text>
</comment>
<name>A0A397SRU7_9GLOM</name>
<organism evidence="1 2">
    <name type="scientific">Glomus cerebriforme</name>
    <dbReference type="NCBI Taxonomy" id="658196"/>
    <lineage>
        <taxon>Eukaryota</taxon>
        <taxon>Fungi</taxon>
        <taxon>Fungi incertae sedis</taxon>
        <taxon>Mucoromycota</taxon>
        <taxon>Glomeromycotina</taxon>
        <taxon>Glomeromycetes</taxon>
        <taxon>Glomerales</taxon>
        <taxon>Glomeraceae</taxon>
        <taxon>Glomus</taxon>
    </lineage>
</organism>
<dbReference type="OrthoDB" id="2476934at2759"/>
<dbReference type="AlphaFoldDB" id="A0A397SRU7"/>
<dbReference type="PANTHER" id="PTHR35871">
    <property type="entry name" value="EXPRESSED PROTEIN"/>
    <property type="match status" value="1"/>
</dbReference>
<sequence length="839" mass="97044">MEFMYGRYAKSKCVDDHEREDIVTYHKEFLETMAGERLHILVTHNEITFQSNDGLKSGWRPKNEQSLRKKRMVIVFAFDNSSSYAKLADNTLNAANMKLNPGGKQPIMHNISFNGQIQSIVFPDDYPDEKLCENPKEASLENPKCCARHVLAAQKDFLNQKLILQEVIEELEQNILLNINNFINEKWNNDNQNYEAMKLLPERYKDYVCIRSIPDGNCFFNSTSLIDVIYRNEAFDNENRIISEHASVLYRPIESLFPDTNSNYMNQIYNRIILPRESKDYLSITDKPIVNYNITESIVKDQNYSIIKVEEEYKQSVIENYFNGNKKDQDQEYKQLVINDYFNGDKRNQNALLGLLMDKLFLSFVNNQEVNYYWRPWQISNYYLIELLKGQSKFLPQIAVSIQKTYESDKILLKYCYCVGCNKSEKITFKIIIDKLDLISSRELVTINIIFSINKKQCKYLNGKTYGQCYGLARQNLINSDYRSFRDMRKKILSTIKGEIKYTGTNTLAQLLKERTLQLDSWRNKFFGSAPEGKWVTNSSVQNELFSLAPEGTNSSARLLKVNWVNGRNELFGSTSEGTNSSARPLKINWVNGGNELFGSAPKGMNSSAQLLKVNGYKKSGESGESDGSTNVYKRILNVFFTIPSLGKGSDASPVNVFELITNDLSSNNLQHYLNIYRQKELQLFNINSVPYLINTDCALRVKENIQDVEYEIDKWECNDNLYDLSELNFESNQNPKDENLDLIYISNLLQCNELNAWIYTTADGDFLLKILQNYYNKYKLLISQLDIKIDVQLDITGKSIINPFYNINLKNDLEKSTVKVENNIVKNLDIGKKESAYQ</sequence>
<dbReference type="EMBL" id="QKYT01000351">
    <property type="protein sequence ID" value="RIA86667.1"/>
    <property type="molecule type" value="Genomic_DNA"/>
</dbReference>
<dbReference type="PANTHER" id="PTHR35871:SF1">
    <property type="entry name" value="CXC1-LIKE CYSTEINE CLUSTER ASSOCIATED WITH KDZ TRANSPOSASES DOMAIN-CONTAINING PROTEIN"/>
    <property type="match status" value="1"/>
</dbReference>